<name>X6NYH0_RETFI</name>
<dbReference type="AlphaFoldDB" id="X6NYH0"/>
<keyword evidence="3" id="KW-1185">Reference proteome</keyword>
<evidence type="ECO:0000313" key="2">
    <source>
        <dbReference type="EMBL" id="ETO31036.1"/>
    </source>
</evidence>
<evidence type="ECO:0000313" key="3">
    <source>
        <dbReference type="Proteomes" id="UP000023152"/>
    </source>
</evidence>
<accession>X6NYH0</accession>
<sequence length="309" mass="35504">MLQTKRTDSYMSTYNKAHSKTYARTSQNKSGSANKRAINTNTARAPVHTVRKNGTSTLHNTVLSSRIQQISKKKEKPLADKQSTFNQQKYFTLKKESDSIFFFLNIIQKKKKKKKKLKFSFQQQQQQSRYYSQYMRQYESNLCDKTNFKKTPCSNKAMTSRTYTSERKDRYSISCIRVKHSATNTMSRPPPYNNSFKTSGYAAQGRKQKKPVPPTPTKKKPKGELKGKGRTGRNVNTYNYSQSKKRSDSVSVRSGKTAPRYSFSKESSKISTNSQKKEGLNITAPKPPPAVLNDHKKGYTFRKGRYKLT</sequence>
<proteinExistence type="predicted"/>
<feature type="region of interest" description="Disordered" evidence="1">
    <location>
        <begin position="182"/>
        <end position="309"/>
    </location>
</feature>
<dbReference type="Proteomes" id="UP000023152">
    <property type="component" value="Unassembled WGS sequence"/>
</dbReference>
<feature type="compositionally biased region" description="Polar residues" evidence="1">
    <location>
        <begin position="182"/>
        <end position="198"/>
    </location>
</feature>
<comment type="caution">
    <text evidence="2">The sequence shown here is derived from an EMBL/GenBank/DDBJ whole genome shotgun (WGS) entry which is preliminary data.</text>
</comment>
<organism evidence="2 3">
    <name type="scientific">Reticulomyxa filosa</name>
    <dbReference type="NCBI Taxonomy" id="46433"/>
    <lineage>
        <taxon>Eukaryota</taxon>
        <taxon>Sar</taxon>
        <taxon>Rhizaria</taxon>
        <taxon>Retaria</taxon>
        <taxon>Foraminifera</taxon>
        <taxon>Monothalamids</taxon>
        <taxon>Reticulomyxidae</taxon>
        <taxon>Reticulomyxa</taxon>
    </lineage>
</organism>
<feature type="compositionally biased region" description="Basic residues" evidence="1">
    <location>
        <begin position="298"/>
        <end position="309"/>
    </location>
</feature>
<protein>
    <submittedName>
        <fullName evidence="2">Uncharacterized protein</fullName>
    </submittedName>
</protein>
<reference evidence="2 3" key="1">
    <citation type="journal article" date="2013" name="Curr. Biol.">
        <title>The Genome of the Foraminiferan Reticulomyxa filosa.</title>
        <authorList>
            <person name="Glockner G."/>
            <person name="Hulsmann N."/>
            <person name="Schleicher M."/>
            <person name="Noegel A.A."/>
            <person name="Eichinger L."/>
            <person name="Gallinger C."/>
            <person name="Pawlowski J."/>
            <person name="Sierra R."/>
            <person name="Euteneuer U."/>
            <person name="Pillet L."/>
            <person name="Moustafa A."/>
            <person name="Platzer M."/>
            <person name="Groth M."/>
            <person name="Szafranski K."/>
            <person name="Schliwa M."/>
        </authorList>
    </citation>
    <scope>NUCLEOTIDE SEQUENCE [LARGE SCALE GENOMIC DNA]</scope>
</reference>
<evidence type="ECO:0000256" key="1">
    <source>
        <dbReference type="SAM" id="MobiDB-lite"/>
    </source>
</evidence>
<gene>
    <name evidence="2" type="ORF">RFI_06083</name>
</gene>
<dbReference type="EMBL" id="ASPP01005169">
    <property type="protein sequence ID" value="ETO31036.1"/>
    <property type="molecule type" value="Genomic_DNA"/>
</dbReference>